<dbReference type="VEuPathDB" id="TriTrypDB:TvY486_0007080"/>
<feature type="region of interest" description="Disordered" evidence="1">
    <location>
        <begin position="20"/>
        <end position="349"/>
    </location>
</feature>
<dbReference type="EMBL" id="CAEX01000316">
    <property type="protein sequence ID" value="CCD18063.1"/>
    <property type="molecule type" value="Genomic_DNA"/>
</dbReference>
<evidence type="ECO:0000313" key="3">
    <source>
        <dbReference type="Proteomes" id="UP000009027"/>
    </source>
</evidence>
<keyword evidence="3" id="KW-1185">Reference proteome</keyword>
<reference evidence="2 3" key="1">
    <citation type="journal article" date="2012" name="Proc. Natl. Acad. Sci. U.S.A.">
        <title>Antigenic diversity is generated by distinct evolutionary mechanisms in African trypanosome species.</title>
        <authorList>
            <person name="Jackson A.P."/>
            <person name="Berry A."/>
            <person name="Aslett M."/>
            <person name="Allison H.C."/>
            <person name="Burton P."/>
            <person name="Vavrova-Anderson J."/>
            <person name="Brown R."/>
            <person name="Browne H."/>
            <person name="Corton N."/>
            <person name="Hauser H."/>
            <person name="Gamble J."/>
            <person name="Gilderthorp R."/>
            <person name="Marcello L."/>
            <person name="McQuillan J."/>
            <person name="Otto T.D."/>
            <person name="Quail M.A."/>
            <person name="Sanders M.J."/>
            <person name="van Tonder A."/>
            <person name="Ginger M.L."/>
            <person name="Field M.C."/>
            <person name="Barry J.D."/>
            <person name="Hertz-Fowler C."/>
            <person name="Berriman M."/>
        </authorList>
    </citation>
    <scope>NUCLEOTIDE SEQUENCE</scope>
    <source>
        <strain evidence="2 3">Y486</strain>
    </source>
</reference>
<feature type="compositionally biased region" description="Basic and acidic residues" evidence="1">
    <location>
        <begin position="316"/>
        <end position="330"/>
    </location>
</feature>
<accession>F9WKP0</accession>
<feature type="compositionally biased region" description="Polar residues" evidence="1">
    <location>
        <begin position="156"/>
        <end position="177"/>
    </location>
</feature>
<protein>
    <submittedName>
        <fullName evidence="2">Uncharacterized protein</fullName>
    </submittedName>
</protein>
<proteinExistence type="predicted"/>
<organism evidence="2 3">
    <name type="scientific">Trypanosoma vivax (strain Y486)</name>
    <dbReference type="NCBI Taxonomy" id="1055687"/>
    <lineage>
        <taxon>Eukaryota</taxon>
        <taxon>Discoba</taxon>
        <taxon>Euglenozoa</taxon>
        <taxon>Kinetoplastea</taxon>
        <taxon>Metakinetoplastina</taxon>
        <taxon>Trypanosomatida</taxon>
        <taxon>Trypanosomatidae</taxon>
        <taxon>Trypanosoma</taxon>
        <taxon>Duttonella</taxon>
    </lineage>
</organism>
<dbReference type="Proteomes" id="UP000009027">
    <property type="component" value="Unassembled WGS sequence"/>
</dbReference>
<feature type="compositionally biased region" description="Basic and acidic residues" evidence="1">
    <location>
        <begin position="293"/>
        <end position="309"/>
    </location>
</feature>
<feature type="compositionally biased region" description="Basic and acidic residues" evidence="1">
    <location>
        <begin position="198"/>
        <end position="214"/>
    </location>
</feature>
<evidence type="ECO:0000313" key="2">
    <source>
        <dbReference type="EMBL" id="CCD18063.1"/>
    </source>
</evidence>
<evidence type="ECO:0000256" key="1">
    <source>
        <dbReference type="SAM" id="MobiDB-lite"/>
    </source>
</evidence>
<name>F9WKP0_TRYVY</name>
<sequence length="363" mass="39555">MRLRDEAGWLSPRCCSSLRAARASKRRTPQQNAAASFPARAPTRHHAVASAPPTERPHGVASPKRNARRKAARVRPQTARNPTQRRSEAFVATSGPRESRRSSPVTAANRAKTDQPPTHATGRPATGHRTSQAKAAANTQQKSQGRRKQKRTQTSDARSPLNSPTPRQPGEKTTSAHTRTDAPSDAAGASAGRRNRRGGNEAKWTREIRTKDNNGGKARPHAACLERQQGTGSTAEATRAQHPGQRAERPALRRHTRKQRSDSAGGLGRTRGSEVACATGTLRRAPGPSSEGDDTRRGMERKAWEEVATRSRLARHSREKEKRPLLHEGRTTAAIGTTREKQAGHAIAAEDNETGFKRLVWKG</sequence>
<gene>
    <name evidence="2" type="ORF">TvY486_0007080</name>
</gene>
<dbReference type="AlphaFoldDB" id="F9WKP0"/>